<name>A0A1D2NIN0_ORCCI</name>
<proteinExistence type="predicted"/>
<evidence type="ECO:0000313" key="3">
    <source>
        <dbReference type="Proteomes" id="UP000094527"/>
    </source>
</evidence>
<dbReference type="EMBL" id="LJIJ01000029">
    <property type="protein sequence ID" value="ODN05138.1"/>
    <property type="molecule type" value="Genomic_DNA"/>
</dbReference>
<evidence type="ECO:0000313" key="2">
    <source>
        <dbReference type="EMBL" id="ODN05138.1"/>
    </source>
</evidence>
<gene>
    <name evidence="2" type="ORF">Ocin01_01509</name>
</gene>
<feature type="compositionally biased region" description="Polar residues" evidence="1">
    <location>
        <begin position="1"/>
        <end position="18"/>
    </location>
</feature>
<accession>A0A1D2NIN0</accession>
<feature type="compositionally biased region" description="Low complexity" evidence="1">
    <location>
        <begin position="73"/>
        <end position="88"/>
    </location>
</feature>
<feature type="non-terminal residue" evidence="2">
    <location>
        <position position="199"/>
    </location>
</feature>
<sequence length="199" mass="22177">RGKRFPQTSSSSDVNTSEGRGRQDRNKYASTYRGSQDRGPQQNGTVPVSLDPSMGNSLNYSASSREKDKLGQSSVSSSLPSWNPSIQSFGSSTSSLNSERKERDGGGRMPNSKKSDGDPALIRITLDPELPYGIRFPVKCIRGKTFTDFSVMSLKNFELYKPFHLRIQECQKVKMSIFKPKDLCLVQYLTEEKESSATE</sequence>
<evidence type="ECO:0000256" key="1">
    <source>
        <dbReference type="SAM" id="MobiDB-lite"/>
    </source>
</evidence>
<comment type="caution">
    <text evidence="2">The sequence shown here is derived from an EMBL/GenBank/DDBJ whole genome shotgun (WGS) entry which is preliminary data.</text>
</comment>
<reference evidence="2 3" key="1">
    <citation type="journal article" date="2016" name="Genome Biol. Evol.">
        <title>Gene Family Evolution Reflects Adaptation to Soil Environmental Stressors in the Genome of the Collembolan Orchesella cincta.</title>
        <authorList>
            <person name="Faddeeva-Vakhrusheva A."/>
            <person name="Derks M.F."/>
            <person name="Anvar S.Y."/>
            <person name="Agamennone V."/>
            <person name="Suring W."/>
            <person name="Smit S."/>
            <person name="van Straalen N.M."/>
            <person name="Roelofs D."/>
        </authorList>
    </citation>
    <scope>NUCLEOTIDE SEQUENCE [LARGE SCALE GENOMIC DNA]</scope>
    <source>
        <tissue evidence="2">Mixed pool</tissue>
    </source>
</reference>
<dbReference type="AlphaFoldDB" id="A0A1D2NIN0"/>
<keyword evidence="3" id="KW-1185">Reference proteome</keyword>
<protein>
    <submittedName>
        <fullName evidence="2">Uncharacterized protein</fullName>
    </submittedName>
</protein>
<feature type="non-terminal residue" evidence="2">
    <location>
        <position position="1"/>
    </location>
</feature>
<organism evidence="2 3">
    <name type="scientific">Orchesella cincta</name>
    <name type="common">Springtail</name>
    <name type="synonym">Podura cincta</name>
    <dbReference type="NCBI Taxonomy" id="48709"/>
    <lineage>
        <taxon>Eukaryota</taxon>
        <taxon>Metazoa</taxon>
        <taxon>Ecdysozoa</taxon>
        <taxon>Arthropoda</taxon>
        <taxon>Hexapoda</taxon>
        <taxon>Collembola</taxon>
        <taxon>Entomobryomorpha</taxon>
        <taxon>Entomobryoidea</taxon>
        <taxon>Orchesellidae</taxon>
        <taxon>Orchesellinae</taxon>
        <taxon>Orchesella</taxon>
    </lineage>
</organism>
<dbReference type="Proteomes" id="UP000094527">
    <property type="component" value="Unassembled WGS sequence"/>
</dbReference>
<feature type="region of interest" description="Disordered" evidence="1">
    <location>
        <begin position="1"/>
        <end position="119"/>
    </location>
</feature>
<feature type="compositionally biased region" description="Polar residues" evidence="1">
    <location>
        <begin position="54"/>
        <end position="63"/>
    </location>
</feature>
<feature type="compositionally biased region" description="Polar residues" evidence="1">
    <location>
        <begin position="28"/>
        <end position="46"/>
    </location>
</feature>